<evidence type="ECO:0000313" key="2">
    <source>
        <dbReference type="EMBL" id="AFC26217.1"/>
    </source>
</evidence>
<evidence type="ECO:0000256" key="1">
    <source>
        <dbReference type="SAM" id="Phobius"/>
    </source>
</evidence>
<dbReference type="OrthoDB" id="1132160at2"/>
<dbReference type="STRING" id="984262.SGRA_3493"/>
<protein>
    <submittedName>
        <fullName evidence="2">Rod shape-determining protein MreD</fullName>
    </submittedName>
</protein>
<feature type="transmembrane region" description="Helical" evidence="1">
    <location>
        <begin position="6"/>
        <end position="27"/>
    </location>
</feature>
<dbReference type="EMBL" id="CP002831">
    <property type="protein sequence ID" value="AFC26217.1"/>
    <property type="molecule type" value="Genomic_DNA"/>
</dbReference>
<organism evidence="2 3">
    <name type="scientific">Saprospira grandis (strain Lewin)</name>
    <dbReference type="NCBI Taxonomy" id="984262"/>
    <lineage>
        <taxon>Bacteria</taxon>
        <taxon>Pseudomonadati</taxon>
        <taxon>Bacteroidota</taxon>
        <taxon>Saprospiria</taxon>
        <taxon>Saprospirales</taxon>
        <taxon>Saprospiraceae</taxon>
        <taxon>Saprospira</taxon>
    </lineage>
</organism>
<dbReference type="KEGG" id="sgn:SGRA_3493"/>
<keyword evidence="1" id="KW-0812">Transmembrane</keyword>
<name>H6L053_SAPGL</name>
<dbReference type="AlphaFoldDB" id="H6L053"/>
<sequence>MSNNLFGINIFRFIFVLLLQGLLFKYVDFKLIDIYIHPLFVLLLPLEIPMVLALILAFALGLGVDTFLNSFGLHAAVMVALAFLRPLICAIIEPISGYEPGQLLSKESLGRSWIIRYTALMMGAYMIMATLLEDLSISWLWLARYILSFIISSLFVLLYQFIFKIRV</sequence>
<proteinExistence type="predicted"/>
<evidence type="ECO:0000313" key="3">
    <source>
        <dbReference type="Proteomes" id="UP000007519"/>
    </source>
</evidence>
<keyword evidence="1" id="KW-1133">Transmembrane helix</keyword>
<feature type="transmembrane region" description="Helical" evidence="1">
    <location>
        <begin position="71"/>
        <end position="92"/>
    </location>
</feature>
<accession>H6L053</accession>
<reference evidence="2 3" key="1">
    <citation type="journal article" date="2012" name="Stand. Genomic Sci.">
        <title>Complete genome sequencing and analysis of Saprospira grandis str. Lewin, a predatory marine bacterium.</title>
        <authorList>
            <person name="Saw J.H."/>
            <person name="Yuryev A."/>
            <person name="Kanbe M."/>
            <person name="Hou S."/>
            <person name="Young A.G."/>
            <person name="Aizawa S."/>
            <person name="Alam M."/>
        </authorList>
    </citation>
    <scope>NUCLEOTIDE SEQUENCE [LARGE SCALE GENOMIC DNA]</scope>
    <source>
        <strain evidence="2 3">Lewin</strain>
    </source>
</reference>
<dbReference type="HOGENOM" id="CLU_125324_1_0_10"/>
<keyword evidence="1" id="KW-0472">Membrane</keyword>
<dbReference type="Proteomes" id="UP000007519">
    <property type="component" value="Chromosome"/>
</dbReference>
<gene>
    <name evidence="2" type="ordered locus">SGRA_3493</name>
</gene>
<feature type="transmembrane region" description="Helical" evidence="1">
    <location>
        <begin position="39"/>
        <end position="59"/>
    </location>
</feature>
<keyword evidence="3" id="KW-1185">Reference proteome</keyword>
<feature type="transmembrane region" description="Helical" evidence="1">
    <location>
        <begin position="113"/>
        <end position="132"/>
    </location>
</feature>
<feature type="transmembrane region" description="Helical" evidence="1">
    <location>
        <begin position="138"/>
        <end position="162"/>
    </location>
</feature>
<dbReference type="RefSeq" id="WP_015693809.1">
    <property type="nucleotide sequence ID" value="NC_016940.1"/>
</dbReference>